<organism evidence="2 3">
    <name type="scientific">Setaria italica</name>
    <name type="common">Foxtail millet</name>
    <name type="synonym">Panicum italicum</name>
    <dbReference type="NCBI Taxonomy" id="4555"/>
    <lineage>
        <taxon>Eukaryota</taxon>
        <taxon>Viridiplantae</taxon>
        <taxon>Streptophyta</taxon>
        <taxon>Embryophyta</taxon>
        <taxon>Tracheophyta</taxon>
        <taxon>Spermatophyta</taxon>
        <taxon>Magnoliopsida</taxon>
        <taxon>Liliopsida</taxon>
        <taxon>Poales</taxon>
        <taxon>Poaceae</taxon>
        <taxon>PACMAD clade</taxon>
        <taxon>Panicoideae</taxon>
        <taxon>Panicodae</taxon>
        <taxon>Paniceae</taxon>
        <taxon>Cenchrinae</taxon>
        <taxon>Setaria</taxon>
    </lineage>
</organism>
<evidence type="ECO:0000313" key="3">
    <source>
        <dbReference type="Proteomes" id="UP000004995"/>
    </source>
</evidence>
<keyword evidence="3" id="KW-1185">Reference proteome</keyword>
<proteinExistence type="predicted"/>
<feature type="compositionally biased region" description="Polar residues" evidence="1">
    <location>
        <begin position="41"/>
        <end position="53"/>
    </location>
</feature>
<evidence type="ECO:0000313" key="2">
    <source>
        <dbReference type="EnsemblPlants" id="KQL26734"/>
    </source>
</evidence>
<reference evidence="3" key="1">
    <citation type="journal article" date="2012" name="Nat. Biotechnol.">
        <title>Reference genome sequence of the model plant Setaria.</title>
        <authorList>
            <person name="Bennetzen J.L."/>
            <person name="Schmutz J."/>
            <person name="Wang H."/>
            <person name="Percifield R."/>
            <person name="Hawkins J."/>
            <person name="Pontaroli A.C."/>
            <person name="Estep M."/>
            <person name="Feng L."/>
            <person name="Vaughn J.N."/>
            <person name="Grimwood J."/>
            <person name="Jenkins J."/>
            <person name="Barry K."/>
            <person name="Lindquist E."/>
            <person name="Hellsten U."/>
            <person name="Deshpande S."/>
            <person name="Wang X."/>
            <person name="Wu X."/>
            <person name="Mitros T."/>
            <person name="Triplett J."/>
            <person name="Yang X."/>
            <person name="Ye C.Y."/>
            <person name="Mauro-Herrera M."/>
            <person name="Wang L."/>
            <person name="Li P."/>
            <person name="Sharma M."/>
            <person name="Sharma R."/>
            <person name="Ronald P.C."/>
            <person name="Panaud O."/>
            <person name="Kellogg E.A."/>
            <person name="Brutnell T.P."/>
            <person name="Doust A.N."/>
            <person name="Tuskan G.A."/>
            <person name="Rokhsar D."/>
            <person name="Devos K.M."/>
        </authorList>
    </citation>
    <scope>NUCLEOTIDE SEQUENCE [LARGE SCALE GENOMIC DNA]</scope>
    <source>
        <strain evidence="3">cv. Yugu1</strain>
    </source>
</reference>
<evidence type="ECO:0000256" key="1">
    <source>
        <dbReference type="SAM" id="MobiDB-lite"/>
    </source>
</evidence>
<reference evidence="2" key="2">
    <citation type="submission" date="2018-08" db="UniProtKB">
        <authorList>
            <consortium name="EnsemblPlants"/>
        </authorList>
    </citation>
    <scope>IDENTIFICATION</scope>
    <source>
        <strain evidence="2">Yugu1</strain>
    </source>
</reference>
<accession>K3ZYB0</accession>
<name>K3ZYB0_SETIT</name>
<dbReference type="HOGENOM" id="CLU_2227863_0_0_1"/>
<dbReference type="AlphaFoldDB" id="K3ZYB0"/>
<dbReference type="Proteomes" id="UP000004995">
    <property type="component" value="Unassembled WGS sequence"/>
</dbReference>
<dbReference type="EnsemblPlants" id="KQL26734">
    <property type="protein sequence ID" value="KQL26734"/>
    <property type="gene ID" value="SETIT_031592mg"/>
</dbReference>
<feature type="region of interest" description="Disordered" evidence="1">
    <location>
        <begin position="38"/>
        <end position="64"/>
    </location>
</feature>
<dbReference type="EMBL" id="AGNK02001343">
    <property type="status" value="NOT_ANNOTATED_CDS"/>
    <property type="molecule type" value="Genomic_DNA"/>
</dbReference>
<dbReference type="Gramene" id="KQL26734">
    <property type="protein sequence ID" value="KQL26734"/>
    <property type="gene ID" value="SETIT_031592mg"/>
</dbReference>
<sequence length="106" mass="12134">MHSRDSLSSHECIKVSVTNYRRLQNLINWSANIFHKGHGTKSLSKPSPFNQSIKRTETSSASVAETSPTRLLLLKKGQEQQQIHLSNCTMHECECKEKLFVFHSKH</sequence>
<dbReference type="InParanoid" id="K3ZYB0"/>
<protein>
    <submittedName>
        <fullName evidence="2">Uncharacterized protein</fullName>
    </submittedName>
</protein>